<dbReference type="Ensembl" id="ENSMSIT00000046264.1">
    <property type="protein sequence ID" value="ENSMSIP00000036706.1"/>
    <property type="gene ID" value="ENSMSIG00000030563.1"/>
</dbReference>
<evidence type="ECO:0000256" key="1">
    <source>
        <dbReference type="SAM" id="MobiDB-lite"/>
    </source>
</evidence>
<organism evidence="2 3">
    <name type="scientific">Mus spicilegus</name>
    <name type="common">Mound-building mouse</name>
    <dbReference type="NCBI Taxonomy" id="10103"/>
    <lineage>
        <taxon>Eukaryota</taxon>
        <taxon>Metazoa</taxon>
        <taxon>Chordata</taxon>
        <taxon>Craniata</taxon>
        <taxon>Vertebrata</taxon>
        <taxon>Euteleostomi</taxon>
        <taxon>Mammalia</taxon>
        <taxon>Eutheria</taxon>
        <taxon>Euarchontoglires</taxon>
        <taxon>Glires</taxon>
        <taxon>Rodentia</taxon>
        <taxon>Myomorpha</taxon>
        <taxon>Muroidea</taxon>
        <taxon>Muridae</taxon>
        <taxon>Murinae</taxon>
        <taxon>Mus</taxon>
        <taxon>Mus</taxon>
    </lineage>
</organism>
<dbReference type="AlphaFoldDB" id="A0A8C6IHV7"/>
<reference evidence="2" key="1">
    <citation type="submission" date="2025-08" db="UniProtKB">
        <authorList>
            <consortium name="Ensembl"/>
        </authorList>
    </citation>
    <scope>IDENTIFICATION</scope>
</reference>
<feature type="region of interest" description="Disordered" evidence="1">
    <location>
        <begin position="1"/>
        <end position="23"/>
    </location>
</feature>
<sequence>AYSLRKRERGKKAKESVPNPGPVLNSYPGSTVCVPLMYTVAVFRYTRRGHQISLPMQSVLLTTEPSLQPSSFLKRELSDELLNLLRSPLCIFRK</sequence>
<keyword evidence="3" id="KW-1185">Reference proteome</keyword>
<proteinExistence type="predicted"/>
<dbReference type="Proteomes" id="UP000694415">
    <property type="component" value="Unplaced"/>
</dbReference>
<feature type="compositionally biased region" description="Basic residues" evidence="1">
    <location>
        <begin position="1"/>
        <end position="12"/>
    </location>
</feature>
<name>A0A8C6IHV7_MUSSI</name>
<evidence type="ECO:0000313" key="3">
    <source>
        <dbReference type="Proteomes" id="UP000694415"/>
    </source>
</evidence>
<dbReference type="GeneTree" id="ENSGT01140000286823"/>
<reference evidence="2" key="2">
    <citation type="submission" date="2025-09" db="UniProtKB">
        <authorList>
            <consortium name="Ensembl"/>
        </authorList>
    </citation>
    <scope>IDENTIFICATION</scope>
</reference>
<protein>
    <submittedName>
        <fullName evidence="2">Uncharacterized protein</fullName>
    </submittedName>
</protein>
<evidence type="ECO:0000313" key="2">
    <source>
        <dbReference type="Ensembl" id="ENSMSIP00000036706.1"/>
    </source>
</evidence>
<accession>A0A8C6IHV7</accession>